<evidence type="ECO:0000256" key="4">
    <source>
        <dbReference type="ARBA" id="ARBA00022801"/>
    </source>
</evidence>
<gene>
    <name evidence="6" type="primary">arcA</name>
    <name evidence="8" type="ORF">EV211_12224</name>
</gene>
<sequence length="406" mass="45955">MYPGIHNYSEIGKLNKVLLHRIGPEVEGLVPDNFARLLFDDIPYLKVAQQEHDRFAEVLRENGVEVVYYVDETAKALQEQSVKEEFLNKMLDESDLFSEGVREAIYDYLIAMPAKQMVEKIIAGVKKDDIPKVETKSLADFITSAYPFYMDPMPNLYFTRDPGACVGNGLNVHHMSTATRRRECLLLRYMFMHNKDFAPEGSQLWYDYDDPFSIEGGDVLVLNSETVAIGLSQRTSAAGIERFAENILHKSTFKRVLVLDIPKSRAFMHLDTVFTMVDYDKFTIHPEIEGPLRLFEITLGMDGKPHFESLTDSLQNILKKVLKLPAVDLIRCGGNDPMAAQREQWNDGSNTLCIAPGTVVTYERNYVTNDLLDKKGIKVLTIPSAELSRGRGGPRCMSCPVNRDDL</sequence>
<proteinExistence type="inferred from homology"/>
<dbReference type="NCBIfam" id="TIGR01078">
    <property type="entry name" value="arcA"/>
    <property type="match status" value="1"/>
</dbReference>
<dbReference type="EMBL" id="SNXO01000022">
    <property type="protein sequence ID" value="TDP54387.1"/>
    <property type="molecule type" value="Genomic_DNA"/>
</dbReference>
<comment type="caution">
    <text evidence="8">The sequence shown here is derived from an EMBL/GenBank/DDBJ whole genome shotgun (WGS) entry which is preliminary data.</text>
</comment>
<dbReference type="PIRSF" id="PIRSF006356">
    <property type="entry name" value="Arg_deiminase"/>
    <property type="match status" value="1"/>
</dbReference>
<dbReference type="Proteomes" id="UP000295500">
    <property type="component" value="Unassembled WGS sequence"/>
</dbReference>
<comment type="pathway">
    <text evidence="1 6">Amino-acid degradation; L-arginine degradation via ADI pathway; carbamoyl phosphate from L-arginine: step 1/2.</text>
</comment>
<name>A0A4R6Q096_9FIRM</name>
<evidence type="ECO:0000256" key="3">
    <source>
        <dbReference type="ARBA" id="ARBA00022503"/>
    </source>
</evidence>
<evidence type="ECO:0000256" key="6">
    <source>
        <dbReference type="HAMAP-Rule" id="MF_00242"/>
    </source>
</evidence>
<dbReference type="InterPro" id="IPR003876">
    <property type="entry name" value="Arg_deiminase"/>
</dbReference>
<dbReference type="Gene3D" id="1.10.3930.10">
    <property type="entry name" value="Arginine deiminase"/>
    <property type="match status" value="1"/>
</dbReference>
<evidence type="ECO:0000256" key="5">
    <source>
        <dbReference type="ARBA" id="ARBA00049429"/>
    </source>
</evidence>
<evidence type="ECO:0000256" key="2">
    <source>
        <dbReference type="ARBA" id="ARBA00010206"/>
    </source>
</evidence>
<dbReference type="PANTHER" id="PTHR47271">
    <property type="entry name" value="ARGININE DEIMINASE"/>
    <property type="match status" value="1"/>
</dbReference>
<evidence type="ECO:0000313" key="9">
    <source>
        <dbReference type="Proteomes" id="UP000295500"/>
    </source>
</evidence>
<dbReference type="PRINTS" id="PR01466">
    <property type="entry name" value="ARGDEIMINASE"/>
</dbReference>
<dbReference type="GO" id="GO:0005737">
    <property type="term" value="C:cytoplasm"/>
    <property type="evidence" value="ECO:0007669"/>
    <property type="project" value="UniProtKB-SubCell"/>
</dbReference>
<keyword evidence="4 6" id="KW-0378">Hydrolase</keyword>
<dbReference type="AlphaFoldDB" id="A0A4R6Q096"/>
<feature type="active site" description="Amidino-cysteine intermediate" evidence="6 7">
    <location>
        <position position="396"/>
    </location>
</feature>
<keyword evidence="9" id="KW-1185">Reference proteome</keyword>
<dbReference type="PANTHER" id="PTHR47271:SF2">
    <property type="entry name" value="ARGININE DEIMINASE"/>
    <property type="match status" value="1"/>
</dbReference>
<dbReference type="OrthoDB" id="9807502at2"/>
<reference evidence="8 9" key="1">
    <citation type="submission" date="2019-03" db="EMBL/GenBank/DDBJ databases">
        <title>Genomic Encyclopedia of Type Strains, Phase IV (KMG-IV): sequencing the most valuable type-strain genomes for metagenomic binning, comparative biology and taxonomic classification.</title>
        <authorList>
            <person name="Goeker M."/>
        </authorList>
    </citation>
    <scope>NUCLEOTIDE SEQUENCE [LARGE SCALE GENOMIC DNA]</scope>
    <source>
        <strain evidence="8 9">DSM 28287</strain>
    </source>
</reference>
<dbReference type="GO" id="GO:0016990">
    <property type="term" value="F:arginine deiminase activity"/>
    <property type="evidence" value="ECO:0007669"/>
    <property type="project" value="UniProtKB-UniRule"/>
</dbReference>
<dbReference type="Pfam" id="PF02274">
    <property type="entry name" value="ADI"/>
    <property type="match status" value="1"/>
</dbReference>
<accession>A0A4R6Q096</accession>
<organism evidence="8 9">
    <name type="scientific">Aminicella lysinilytica</name>
    <dbReference type="NCBI Taxonomy" id="433323"/>
    <lineage>
        <taxon>Bacteria</taxon>
        <taxon>Bacillati</taxon>
        <taxon>Bacillota</taxon>
        <taxon>Clostridia</taxon>
        <taxon>Peptostreptococcales</taxon>
        <taxon>Anaerovoracaceae</taxon>
        <taxon>Aminicella</taxon>
    </lineage>
</organism>
<evidence type="ECO:0000313" key="8">
    <source>
        <dbReference type="EMBL" id="TDP54387.1"/>
    </source>
</evidence>
<dbReference type="HAMAP" id="MF_00242">
    <property type="entry name" value="Arg_deiminase"/>
    <property type="match status" value="1"/>
</dbReference>
<comment type="catalytic activity">
    <reaction evidence="5 6">
        <text>L-arginine + H2O = L-citrulline + NH4(+)</text>
        <dbReference type="Rhea" id="RHEA:19597"/>
        <dbReference type="ChEBI" id="CHEBI:15377"/>
        <dbReference type="ChEBI" id="CHEBI:28938"/>
        <dbReference type="ChEBI" id="CHEBI:32682"/>
        <dbReference type="ChEBI" id="CHEBI:57743"/>
        <dbReference type="EC" id="3.5.3.6"/>
    </reaction>
</comment>
<keyword evidence="6" id="KW-0963">Cytoplasm</keyword>
<protein>
    <recommendedName>
        <fullName evidence="6">Arginine deiminase</fullName>
        <shortName evidence="6">ADI</shortName>
        <ecNumber evidence="6">3.5.3.6</ecNumber>
    </recommendedName>
    <alternativeName>
        <fullName evidence="6">Arginine dihydrolase</fullName>
        <shortName evidence="6">AD</shortName>
    </alternativeName>
</protein>
<dbReference type="Gene3D" id="3.75.10.10">
    <property type="entry name" value="L-arginine/glycine Amidinotransferase, Chain A"/>
    <property type="match status" value="1"/>
</dbReference>
<dbReference type="RefSeq" id="WP_133528681.1">
    <property type="nucleotide sequence ID" value="NZ_SNXO01000022.1"/>
</dbReference>
<evidence type="ECO:0000256" key="7">
    <source>
        <dbReference type="PIRSR" id="PIRSR006356-1"/>
    </source>
</evidence>
<dbReference type="UniPathway" id="UPA00254">
    <property type="reaction ID" value="UER00364"/>
</dbReference>
<keyword evidence="3 6" id="KW-0056">Arginine metabolism</keyword>
<comment type="subcellular location">
    <subcellularLocation>
        <location evidence="6">Cytoplasm</location>
    </subcellularLocation>
</comment>
<comment type="similarity">
    <text evidence="2 6">Belongs to the arginine deiminase family.</text>
</comment>
<evidence type="ECO:0000256" key="1">
    <source>
        <dbReference type="ARBA" id="ARBA00005213"/>
    </source>
</evidence>
<dbReference type="SUPFAM" id="SSF55909">
    <property type="entry name" value="Pentein"/>
    <property type="match status" value="1"/>
</dbReference>
<dbReference type="EC" id="3.5.3.6" evidence="6"/>
<dbReference type="GO" id="GO:0019546">
    <property type="term" value="P:L-arginine deiminase pathway"/>
    <property type="evidence" value="ECO:0007669"/>
    <property type="project" value="UniProtKB-UniRule"/>
</dbReference>
<dbReference type="NCBIfam" id="NF002381">
    <property type="entry name" value="PRK01388.1"/>
    <property type="match status" value="1"/>
</dbReference>